<dbReference type="SUPFAM" id="SSF143100">
    <property type="entry name" value="TTHA1013/TTHA0281-like"/>
    <property type="match status" value="1"/>
</dbReference>
<name>A0AAP9T2N8_9GAMM</name>
<proteinExistence type="predicted"/>
<evidence type="ECO:0000313" key="2">
    <source>
        <dbReference type="Proteomes" id="UP000509761"/>
    </source>
</evidence>
<dbReference type="AlphaFoldDB" id="A0AAP9T2N8"/>
<reference evidence="1 2" key="1">
    <citation type="submission" date="2019-12" db="EMBL/GenBank/DDBJ databases">
        <title>Genome sequencing and assembly of endphytes of Porphyra tenera.</title>
        <authorList>
            <person name="Park J.M."/>
            <person name="Shin R."/>
            <person name="Jo S.H."/>
        </authorList>
    </citation>
    <scope>NUCLEOTIDE SEQUENCE [LARGE SCALE GENOMIC DNA]</scope>
    <source>
        <strain evidence="1 2">GPM3</strain>
    </source>
</reference>
<organism evidence="1 2">
    <name type="scientific">Vreelandella titanicae</name>
    <dbReference type="NCBI Taxonomy" id="664683"/>
    <lineage>
        <taxon>Bacteria</taxon>
        <taxon>Pseudomonadati</taxon>
        <taxon>Pseudomonadota</taxon>
        <taxon>Gammaproteobacteria</taxon>
        <taxon>Oceanospirillales</taxon>
        <taxon>Halomonadaceae</taxon>
        <taxon>Vreelandella</taxon>
    </lineage>
</organism>
<gene>
    <name evidence="1" type="ORF">FX987_04349</name>
</gene>
<evidence type="ECO:0000313" key="1">
    <source>
        <dbReference type="EMBL" id="QKS26540.1"/>
    </source>
</evidence>
<evidence type="ECO:0008006" key="3">
    <source>
        <dbReference type="Google" id="ProtNLM"/>
    </source>
</evidence>
<dbReference type="Pfam" id="PF05534">
    <property type="entry name" value="HicB"/>
    <property type="match status" value="1"/>
</dbReference>
<sequence>MNNIMIIDGYRAVIQYDPDIEMFRGECIKLSGGADFYADSVARLRDEGKISLRIFLDECQKRGIKPTKSYSGKFQVRLPEELHKHAADAATTKGQRTKDKGQSLNQFVTTAIEHELSV</sequence>
<dbReference type="EMBL" id="CP054580">
    <property type="protein sequence ID" value="QKS26540.1"/>
    <property type="molecule type" value="Genomic_DNA"/>
</dbReference>
<keyword evidence="2" id="KW-1185">Reference proteome</keyword>
<accession>A0AAP9T2N8</accession>
<dbReference type="InterPro" id="IPR035069">
    <property type="entry name" value="TTHA1013/TTHA0281-like"/>
</dbReference>
<dbReference type="InterPro" id="IPR008651">
    <property type="entry name" value="Uncharacterised_HicB"/>
</dbReference>
<dbReference type="Proteomes" id="UP000509761">
    <property type="component" value="Chromosome"/>
</dbReference>
<dbReference type="RefSeq" id="WP_022520764.1">
    <property type="nucleotide sequence ID" value="NZ_CP054580.1"/>
</dbReference>
<protein>
    <recommendedName>
        <fullName evidence="3">DNA repair protein</fullName>
    </recommendedName>
</protein>